<dbReference type="AlphaFoldDB" id="B4W0Z8"/>
<dbReference type="SUPFAM" id="SSF48452">
    <property type="entry name" value="TPR-like"/>
    <property type="match status" value="1"/>
</dbReference>
<name>B4W0Z8_9CYAN</name>
<dbReference type="PANTHER" id="PTHR10098:SF112">
    <property type="entry name" value="SLR0380 PROTEIN"/>
    <property type="match status" value="1"/>
</dbReference>
<dbReference type="Proteomes" id="UP000003835">
    <property type="component" value="Unassembled WGS sequence"/>
</dbReference>
<dbReference type="RefSeq" id="WP_006104762.1">
    <property type="nucleotide sequence ID" value="NZ_DS989866.1"/>
</dbReference>
<evidence type="ECO:0000313" key="2">
    <source>
        <dbReference type="EMBL" id="EDX72228.1"/>
    </source>
</evidence>
<dbReference type="Gene3D" id="1.25.40.10">
    <property type="entry name" value="Tetratricopeptide repeat domain"/>
    <property type="match status" value="1"/>
</dbReference>
<dbReference type="HOGENOM" id="CLU_422466_0_0_3"/>
<dbReference type="PANTHER" id="PTHR10098">
    <property type="entry name" value="RAPSYN-RELATED"/>
    <property type="match status" value="1"/>
</dbReference>
<dbReference type="eggNOG" id="COG4995">
    <property type="taxonomic scope" value="Bacteria"/>
</dbReference>
<feature type="non-terminal residue" evidence="2">
    <location>
        <position position="1"/>
    </location>
</feature>
<reference evidence="2 3" key="1">
    <citation type="submission" date="2008-07" db="EMBL/GenBank/DDBJ databases">
        <authorList>
            <person name="Tandeau de Marsac N."/>
            <person name="Ferriera S."/>
            <person name="Johnson J."/>
            <person name="Kravitz S."/>
            <person name="Beeson K."/>
            <person name="Sutton G."/>
            <person name="Rogers Y.-H."/>
            <person name="Friedman R."/>
            <person name="Frazier M."/>
            <person name="Venter J.C."/>
        </authorList>
    </citation>
    <scope>NUCLEOTIDE SEQUENCE [LARGE SCALE GENOMIC DNA]</scope>
    <source>
        <strain evidence="2 3">PCC 7420</strain>
    </source>
</reference>
<evidence type="ECO:0000313" key="3">
    <source>
        <dbReference type="Proteomes" id="UP000003835"/>
    </source>
</evidence>
<dbReference type="eggNOG" id="COG0457">
    <property type="taxonomic scope" value="Bacteria"/>
</dbReference>
<protein>
    <submittedName>
        <fullName evidence="2">Tetratricopeptide repeat domain protein</fullName>
    </submittedName>
</protein>
<dbReference type="STRING" id="118168.MC7420_8320"/>
<dbReference type="InterPro" id="IPR011990">
    <property type="entry name" value="TPR-like_helical_dom_sf"/>
</dbReference>
<dbReference type="EMBL" id="DS989866">
    <property type="protein sequence ID" value="EDX72228.1"/>
    <property type="molecule type" value="Genomic_DNA"/>
</dbReference>
<accession>B4W0Z8</accession>
<dbReference type="Pfam" id="PF12770">
    <property type="entry name" value="CHAT"/>
    <property type="match status" value="1"/>
</dbReference>
<keyword evidence="3" id="KW-1185">Reference proteome</keyword>
<organism evidence="2 3">
    <name type="scientific">Coleofasciculus chthonoplastes PCC 7420</name>
    <dbReference type="NCBI Taxonomy" id="118168"/>
    <lineage>
        <taxon>Bacteria</taxon>
        <taxon>Bacillati</taxon>
        <taxon>Cyanobacteriota</taxon>
        <taxon>Cyanophyceae</taxon>
        <taxon>Coleofasciculales</taxon>
        <taxon>Coleofasciculaceae</taxon>
        <taxon>Coleofasciculus</taxon>
    </lineage>
</organism>
<proteinExistence type="predicted"/>
<evidence type="ECO:0000259" key="1">
    <source>
        <dbReference type="Pfam" id="PF12770"/>
    </source>
</evidence>
<dbReference type="InterPro" id="IPR024983">
    <property type="entry name" value="CHAT_dom"/>
</dbReference>
<sequence length="648" mass="72744">YADSAQQRGAKQRASQFRQKALNDYQQAFRYFQQSLELAHRSQDQPNQMRALLNLIQLAQHPLISPQLDAAQINQAVQEALFLLNQLPDSRNLVYAAIDLANLQPAASTLTPQKYQCPPRQLPSLAESLLQQAVSIAQRMEDARSESFALGELGHFYECQNDYSQALQFTQKARLAADQNRQAQDSLYLWEWQAARLFQAQGNQTEAIAAYQRAIATLTDIRQELLMADSDVQFDFRDRINPLHRDFAQYQLERVERLPVTEAQLEIESALKTIDALKLAELQNYFGNDCLFTPIPQESLEQLVGDDTAIFRSIIFNNHTAILLTLPNAPTQLKWIEIDSQILRETANEFRRGLERRRDLIYDPKPAQNLYNWIIRPFITDLDAAGINTLVFSQDGILRSIPMAALHNGESFLVETYAIATTPSLTLTAPQHLTDESLQVLALGLTAKATVNGQTFPALTHVKSELQQLKTLFPSSKTLLDNQFTRDRLQAELSQTVYPILHIATHGQFSAVPEDTFLVTGNNQKLTLKDLETTIRHLSQGSNSVDLLALTACQTAVGDDRAALGLAGIAVQSGVKTALASLWFIPDASTKTLVTDFYQNWSHSSMSKAQALSLAQRKLIQAQNSPEINDQYAHPAYWAPFILIGNWQ</sequence>
<gene>
    <name evidence="2" type="ORF">MC7420_8320</name>
</gene>
<feature type="domain" description="CHAT" evidence="1">
    <location>
        <begin position="365"/>
        <end position="646"/>
    </location>
</feature>
<dbReference type="OrthoDB" id="437421at2"/>